<name>A0A562D6W6_9GAMM</name>
<dbReference type="Proteomes" id="UP000321583">
    <property type="component" value="Unassembled WGS sequence"/>
</dbReference>
<organism evidence="1 2">
    <name type="scientific">Pseudoxanthomonas taiwanensis J19</name>
    <dbReference type="NCBI Taxonomy" id="935569"/>
    <lineage>
        <taxon>Bacteria</taxon>
        <taxon>Pseudomonadati</taxon>
        <taxon>Pseudomonadota</taxon>
        <taxon>Gammaproteobacteria</taxon>
        <taxon>Lysobacterales</taxon>
        <taxon>Lysobacteraceae</taxon>
        <taxon>Pseudoxanthomonas</taxon>
    </lineage>
</organism>
<dbReference type="InterPro" id="IPR014942">
    <property type="entry name" value="AbiEii"/>
</dbReference>
<evidence type="ECO:0000313" key="1">
    <source>
        <dbReference type="EMBL" id="TWH05476.1"/>
    </source>
</evidence>
<keyword evidence="2" id="KW-1185">Reference proteome</keyword>
<dbReference type="EMBL" id="VLJS01000091">
    <property type="protein sequence ID" value="TWH05476.1"/>
    <property type="molecule type" value="Genomic_DNA"/>
</dbReference>
<keyword evidence="1" id="KW-0808">Transferase</keyword>
<dbReference type="GO" id="GO:0016740">
    <property type="term" value="F:transferase activity"/>
    <property type="evidence" value="ECO:0007669"/>
    <property type="project" value="UniProtKB-KW"/>
</dbReference>
<sequence>MSKRNTAASVRARLLVKARTDKQDFNLVLTRYALERLLYRLSVSAHADHFLLKGALLFDLWFDIPHRPTRDADLLGFGSAEIPHVEAAFREICAVELDDGIRFQADSVHAEEIRKEANYSGVRVTLLGLLDGARCHVQVDVGFGDAVTPGPEAVDYPVMLPDMPAPKLRAYPRYTVVAEKLEALVSLGIANSRMKDYFDLWILSRHSEFDGALLSKAIHATFERRRTPLPDGVPFGLSDEFAQDRQKQTQWQAFLRKNALVELQLSEVIAGLRAFLSFPLDALRQAAAFPLAWRADSGWTPSTEESGR</sequence>
<reference evidence="1 2" key="1">
    <citation type="submission" date="2019-07" db="EMBL/GenBank/DDBJ databases">
        <title>Genome sequencing of lignin-degrading bacterial isolates.</title>
        <authorList>
            <person name="Gladden J."/>
        </authorList>
    </citation>
    <scope>NUCLEOTIDE SEQUENCE [LARGE SCALE GENOMIC DNA]</scope>
    <source>
        <strain evidence="1 2">J19</strain>
    </source>
</reference>
<proteinExistence type="predicted"/>
<dbReference type="AlphaFoldDB" id="A0A562D6W6"/>
<protein>
    <submittedName>
        <fullName evidence="1">Nucleotidyltransferase AbiEii toxin of type IV toxin-antitoxin system</fullName>
    </submittedName>
</protein>
<comment type="caution">
    <text evidence="1">The sequence shown here is derived from an EMBL/GenBank/DDBJ whole genome shotgun (WGS) entry which is preliminary data.</text>
</comment>
<dbReference type="RefSeq" id="WP_019397543.1">
    <property type="nucleotide sequence ID" value="NZ_VLJS01000091.1"/>
</dbReference>
<gene>
    <name evidence="1" type="ORF">L613_000600000690</name>
</gene>
<dbReference type="Pfam" id="PF08843">
    <property type="entry name" value="AbiEii"/>
    <property type="match status" value="1"/>
</dbReference>
<evidence type="ECO:0000313" key="2">
    <source>
        <dbReference type="Proteomes" id="UP000321583"/>
    </source>
</evidence>
<accession>A0A562D6W6</accession>